<name>A0A919NRZ1_9ACTN</name>
<keyword evidence="2" id="KW-1185">Reference proteome</keyword>
<organism evidence="1 2">
    <name type="scientific">Paractinoplanes tereljensis</name>
    <dbReference type="NCBI Taxonomy" id="571912"/>
    <lineage>
        <taxon>Bacteria</taxon>
        <taxon>Bacillati</taxon>
        <taxon>Actinomycetota</taxon>
        <taxon>Actinomycetes</taxon>
        <taxon>Micromonosporales</taxon>
        <taxon>Micromonosporaceae</taxon>
        <taxon>Paractinoplanes</taxon>
    </lineage>
</organism>
<protein>
    <submittedName>
        <fullName evidence="1">Uncharacterized protein</fullName>
    </submittedName>
</protein>
<dbReference type="AlphaFoldDB" id="A0A919NRZ1"/>
<dbReference type="Proteomes" id="UP000623608">
    <property type="component" value="Unassembled WGS sequence"/>
</dbReference>
<reference evidence="1" key="1">
    <citation type="submission" date="2021-01" db="EMBL/GenBank/DDBJ databases">
        <title>Whole genome shotgun sequence of Actinoplanes tereljensis NBRC 105297.</title>
        <authorList>
            <person name="Komaki H."/>
            <person name="Tamura T."/>
        </authorList>
    </citation>
    <scope>NUCLEOTIDE SEQUENCE</scope>
    <source>
        <strain evidence="1">NBRC 105297</strain>
    </source>
</reference>
<comment type="caution">
    <text evidence="1">The sequence shown here is derived from an EMBL/GenBank/DDBJ whole genome shotgun (WGS) entry which is preliminary data.</text>
</comment>
<evidence type="ECO:0000313" key="1">
    <source>
        <dbReference type="EMBL" id="GIF23233.1"/>
    </source>
</evidence>
<evidence type="ECO:0000313" key="2">
    <source>
        <dbReference type="Proteomes" id="UP000623608"/>
    </source>
</evidence>
<proteinExistence type="predicted"/>
<sequence length="57" mass="6287">MTATTSYPDGLYNLILGLNRWVLRVAAYTSLMTDAYPPFRLDTGGTDPAEPVILPTR</sequence>
<gene>
    <name evidence="1" type="ORF">Ate02nite_59630</name>
</gene>
<accession>A0A919NRZ1</accession>
<dbReference type="RefSeq" id="WP_203811147.1">
    <property type="nucleotide sequence ID" value="NZ_BOMY01000039.1"/>
</dbReference>
<dbReference type="EMBL" id="BOMY01000039">
    <property type="protein sequence ID" value="GIF23233.1"/>
    <property type="molecule type" value="Genomic_DNA"/>
</dbReference>